<feature type="signal peptide" evidence="8">
    <location>
        <begin position="1"/>
        <end position="26"/>
    </location>
</feature>
<feature type="domain" description="Gram-positive cocci surface proteins LPxTG" evidence="9">
    <location>
        <begin position="428"/>
        <end position="458"/>
    </location>
</feature>
<gene>
    <name evidence="10" type="ORF">HPK16_07030</name>
</gene>
<dbReference type="InterPro" id="IPR019931">
    <property type="entry name" value="LPXTG_anchor"/>
</dbReference>
<comment type="subcellular location">
    <subcellularLocation>
        <location evidence="1">Secreted</location>
        <location evidence="1">Cell wall</location>
        <topology evidence="1">Peptidoglycan-anchor</topology>
    </subcellularLocation>
</comment>
<evidence type="ECO:0000256" key="7">
    <source>
        <dbReference type="SAM" id="Phobius"/>
    </source>
</evidence>
<evidence type="ECO:0000256" key="1">
    <source>
        <dbReference type="ARBA" id="ARBA00004168"/>
    </source>
</evidence>
<feature type="region of interest" description="Disordered" evidence="6">
    <location>
        <begin position="38"/>
        <end position="60"/>
    </location>
</feature>
<dbReference type="InterPro" id="IPR013783">
    <property type="entry name" value="Ig-like_fold"/>
</dbReference>
<dbReference type="Pfam" id="PF00746">
    <property type="entry name" value="Gram_pos_anchor"/>
    <property type="match status" value="1"/>
</dbReference>
<keyword evidence="7" id="KW-1133">Transmembrane helix</keyword>
<evidence type="ECO:0000256" key="3">
    <source>
        <dbReference type="ARBA" id="ARBA00022525"/>
    </source>
</evidence>
<keyword evidence="7" id="KW-0812">Transmembrane</keyword>
<dbReference type="AlphaFoldDB" id="A0A7W1T676"/>
<dbReference type="EMBL" id="JABJVM010000005">
    <property type="protein sequence ID" value="MBA3926091.1"/>
    <property type="molecule type" value="Genomic_DNA"/>
</dbReference>
<feature type="transmembrane region" description="Helical" evidence="7">
    <location>
        <begin position="436"/>
        <end position="454"/>
    </location>
</feature>
<name>A0A7W1T676_9LIST</name>
<keyword evidence="4 8" id="KW-0732">Signal</keyword>
<dbReference type="RefSeq" id="WP_181676336.1">
    <property type="nucleotide sequence ID" value="NZ_JABJVM010000005.1"/>
</dbReference>
<evidence type="ECO:0000256" key="2">
    <source>
        <dbReference type="ARBA" id="ARBA00022512"/>
    </source>
</evidence>
<keyword evidence="5" id="KW-0572">Peptidoglycan-anchor</keyword>
<accession>A0A7W1T676</accession>
<dbReference type="Proteomes" id="UP000548787">
    <property type="component" value="Unassembled WGS sequence"/>
</dbReference>
<reference evidence="10 11" key="2">
    <citation type="submission" date="2020-08" db="EMBL/GenBank/DDBJ databases">
        <title>Listeria ohnekaius sp. nov. and Listeria portnoyii sp. nov. isolated from non-agricultural and natural environments.</title>
        <authorList>
            <person name="Weller D."/>
            <person name="Belias A.M."/>
            <person name="Liao J."/>
            <person name="Guo S."/>
            <person name="Orsi R.H."/>
            <person name="Wiedmann M."/>
        </authorList>
    </citation>
    <scope>NUCLEOTIDE SEQUENCE [LARGE SCALE GENOMIC DNA]</scope>
    <source>
        <strain evidence="10 11">FSL W9-0585</strain>
    </source>
</reference>
<evidence type="ECO:0000313" key="10">
    <source>
        <dbReference type="EMBL" id="MBA3926091.1"/>
    </source>
</evidence>
<protein>
    <submittedName>
        <fullName evidence="10">LPXTG cell wall anchor domain-containing protein</fullName>
    </submittedName>
</protein>
<reference evidence="10 11" key="1">
    <citation type="submission" date="2020-05" db="EMBL/GenBank/DDBJ databases">
        <authorList>
            <person name="Carlin C.R."/>
        </authorList>
    </citation>
    <scope>NUCLEOTIDE SEQUENCE [LARGE SCALE GENOMIC DNA]</scope>
    <source>
        <strain evidence="10 11">FSL W9-0585</strain>
    </source>
</reference>
<feature type="chain" id="PRO_5030635249" evidence="8">
    <location>
        <begin position="27"/>
        <end position="458"/>
    </location>
</feature>
<keyword evidence="2" id="KW-0134">Cell wall</keyword>
<comment type="caution">
    <text evidence="10">The sequence shown here is derived from an EMBL/GenBank/DDBJ whole genome shotgun (WGS) entry which is preliminary data.</text>
</comment>
<dbReference type="InterPro" id="IPR041498">
    <property type="entry name" value="Big_6"/>
</dbReference>
<evidence type="ECO:0000256" key="8">
    <source>
        <dbReference type="SAM" id="SignalP"/>
    </source>
</evidence>
<evidence type="ECO:0000256" key="6">
    <source>
        <dbReference type="SAM" id="MobiDB-lite"/>
    </source>
</evidence>
<dbReference type="NCBIfam" id="TIGR01167">
    <property type="entry name" value="LPXTG_anchor"/>
    <property type="match status" value="1"/>
</dbReference>
<keyword evidence="7" id="KW-0472">Membrane</keyword>
<keyword evidence="3" id="KW-0964">Secreted</keyword>
<proteinExistence type="predicted"/>
<keyword evidence="11" id="KW-1185">Reference proteome</keyword>
<evidence type="ECO:0000313" key="11">
    <source>
        <dbReference type="Proteomes" id="UP000548787"/>
    </source>
</evidence>
<evidence type="ECO:0000256" key="5">
    <source>
        <dbReference type="ARBA" id="ARBA00023088"/>
    </source>
</evidence>
<evidence type="ECO:0000259" key="9">
    <source>
        <dbReference type="PROSITE" id="PS50847"/>
    </source>
</evidence>
<dbReference type="PROSITE" id="PS50847">
    <property type="entry name" value="GRAM_POS_ANCHORING"/>
    <property type="match status" value="1"/>
</dbReference>
<sequence length="458" mass="47826">MSKSTKLACGLLACGLTFSLAAPVFAEEEVQVPAVTAETPTPAPEAKEITETAPDATEETPEAKLQVAAVAATQKADVSFIKDATTTPADFVTVADASTTLTYKAGTEPKTSVAGTFSTTIVATLADTTTQEFVVSYKVTEPAKAPVKAAALATAKTNVTTEINVAVKDPSKFVTATSGVTLSFVKAPVVNRLGAQTVTVAATNGTTTENIVANYTVVDTTKPVIDVYEDDFYVSQGEDWAAEELVDATDNSGFVKLYFANGQAYLDTSKEGTQTVEIIAEDASGNTSSVTLTYTVVGEDFYFFDAPVVNVAKTTATDVYGTAEPLTTVLVISEDGEELLGMADADENGNFHIKLDTPLVNGQTVFLGSMDMDTGEFSDLAEFTFQGGTLKVDPVDTTKKPSITQVAKQTPAKAAPVAPTKTTNLKELPKTGDNSSAGLVFAGFLVSGLAVALLRKRG</sequence>
<organism evidence="10 11">
    <name type="scientific">Listeria rustica</name>
    <dbReference type="NCBI Taxonomy" id="2713503"/>
    <lineage>
        <taxon>Bacteria</taxon>
        <taxon>Bacillati</taxon>
        <taxon>Bacillota</taxon>
        <taxon>Bacilli</taxon>
        <taxon>Bacillales</taxon>
        <taxon>Listeriaceae</taxon>
        <taxon>Listeria</taxon>
    </lineage>
</organism>
<evidence type="ECO:0000256" key="4">
    <source>
        <dbReference type="ARBA" id="ARBA00022729"/>
    </source>
</evidence>
<dbReference type="Pfam" id="PF17936">
    <property type="entry name" value="Big_6"/>
    <property type="match status" value="1"/>
</dbReference>
<dbReference type="Gene3D" id="2.60.40.10">
    <property type="entry name" value="Immunoglobulins"/>
    <property type="match status" value="1"/>
</dbReference>